<dbReference type="NCBIfam" id="TIGR00804">
    <property type="entry name" value="nupC"/>
    <property type="match status" value="1"/>
</dbReference>
<evidence type="ECO:0000256" key="4">
    <source>
        <dbReference type="ARBA" id="ARBA00022692"/>
    </source>
</evidence>
<dbReference type="EMBL" id="CBTB010000287">
    <property type="protein sequence ID" value="CDH35038.1"/>
    <property type="molecule type" value="Genomic_DNA"/>
</dbReference>
<name>A0A077QNZ1_XENBV</name>
<comment type="caution">
    <text evidence="11">The sequence shown here is derived from an EMBL/GenBank/DDBJ whole genome shotgun (WGS) entry which is preliminary data.</text>
</comment>
<feature type="transmembrane region" description="Helical" evidence="7">
    <location>
        <begin position="355"/>
        <end position="382"/>
    </location>
</feature>
<evidence type="ECO:0000256" key="5">
    <source>
        <dbReference type="ARBA" id="ARBA00022989"/>
    </source>
</evidence>
<dbReference type="PANTHER" id="PTHR10590">
    <property type="entry name" value="SODIUM/NUCLEOSIDE COTRANSPORTER"/>
    <property type="match status" value="1"/>
</dbReference>
<evidence type="ECO:0000259" key="9">
    <source>
        <dbReference type="Pfam" id="PF07662"/>
    </source>
</evidence>
<gene>
    <name evidence="11" type="primary">nupX</name>
    <name evidence="11" type="ORF">XBI1_770012</name>
</gene>
<dbReference type="InterPro" id="IPR011657">
    <property type="entry name" value="CNT_C_dom"/>
</dbReference>
<evidence type="ECO:0000259" key="8">
    <source>
        <dbReference type="Pfam" id="PF01773"/>
    </source>
</evidence>
<keyword evidence="5 7" id="KW-1133">Transmembrane helix</keyword>
<accession>A0A077QNZ1</accession>
<feature type="transmembrane region" description="Helical" evidence="7">
    <location>
        <begin position="287"/>
        <end position="311"/>
    </location>
</feature>
<feature type="domain" description="Nucleoside transporter/FeoB GTPase Gate" evidence="10">
    <location>
        <begin position="99"/>
        <end position="196"/>
    </location>
</feature>
<dbReference type="GO" id="GO:0005886">
    <property type="term" value="C:plasma membrane"/>
    <property type="evidence" value="ECO:0007669"/>
    <property type="project" value="UniProtKB-SubCell"/>
</dbReference>
<keyword evidence="3" id="KW-1003">Cell membrane</keyword>
<dbReference type="HOGENOM" id="CLU_016813_4_2_6"/>
<feature type="domain" description="Concentrative nucleoside transporter N-terminal" evidence="8">
    <location>
        <begin position="9"/>
        <end position="82"/>
    </location>
</feature>
<comment type="subcellular location">
    <subcellularLocation>
        <location evidence="1">Cell membrane</location>
        <topology evidence="1">Multi-pass membrane protein</topology>
    </subcellularLocation>
</comment>
<dbReference type="GO" id="GO:0015293">
    <property type="term" value="F:symporter activity"/>
    <property type="evidence" value="ECO:0007669"/>
    <property type="project" value="TreeGrafter"/>
</dbReference>
<evidence type="ECO:0000256" key="6">
    <source>
        <dbReference type="ARBA" id="ARBA00023136"/>
    </source>
</evidence>
<protein>
    <recommendedName>
        <fullName evidence="7">Nucleoside permease</fullName>
    </recommendedName>
</protein>
<feature type="transmembrane region" description="Helical" evidence="7">
    <location>
        <begin position="174"/>
        <end position="196"/>
    </location>
</feature>
<organism evidence="11">
    <name type="scientific">Xenorhabdus bovienii str. Intermedium</name>
    <dbReference type="NCBI Taxonomy" id="1379677"/>
    <lineage>
        <taxon>Bacteria</taxon>
        <taxon>Pseudomonadati</taxon>
        <taxon>Pseudomonadota</taxon>
        <taxon>Gammaproteobacteria</taxon>
        <taxon>Enterobacterales</taxon>
        <taxon>Morganellaceae</taxon>
        <taxon>Xenorhabdus</taxon>
    </lineage>
</organism>
<feature type="transmembrane region" description="Helical" evidence="7">
    <location>
        <begin position="6"/>
        <end position="23"/>
    </location>
</feature>
<proteinExistence type="inferred from homology"/>
<dbReference type="Pfam" id="PF07670">
    <property type="entry name" value="Gate"/>
    <property type="match status" value="1"/>
</dbReference>
<feature type="transmembrane region" description="Helical" evidence="7">
    <location>
        <begin position="259"/>
        <end position="281"/>
    </location>
</feature>
<evidence type="ECO:0000259" key="10">
    <source>
        <dbReference type="Pfam" id="PF07670"/>
    </source>
</evidence>
<dbReference type="PANTHER" id="PTHR10590:SF4">
    <property type="entry name" value="SOLUTE CARRIER FAMILY 28 MEMBER 3"/>
    <property type="match status" value="1"/>
</dbReference>
<keyword evidence="6 7" id="KW-0472">Membrane</keyword>
<dbReference type="Pfam" id="PF07662">
    <property type="entry name" value="Nucleos_tra2_C"/>
    <property type="match status" value="1"/>
</dbReference>
<reference evidence="11" key="1">
    <citation type="submission" date="2013-07" db="EMBL/GenBank/DDBJ databases">
        <title>Sub-species coevolution in mutualistic symbiosis.</title>
        <authorList>
            <person name="Murfin K."/>
            <person name="Klassen J."/>
            <person name="Lee M."/>
            <person name="Forst S."/>
            <person name="Stock P."/>
            <person name="Goodrich-Blair H."/>
        </authorList>
    </citation>
    <scope>NUCLEOTIDE SEQUENCE [LARGE SCALE GENOMIC DNA]</scope>
    <source>
        <strain evidence="11">Intermedium</strain>
    </source>
</reference>
<feature type="domain" description="Concentrative nucleoside transporter C-terminal" evidence="9">
    <location>
        <begin position="202"/>
        <end position="412"/>
    </location>
</feature>
<dbReference type="InterPro" id="IPR008276">
    <property type="entry name" value="C_nuclsd_transpt"/>
</dbReference>
<evidence type="ECO:0000256" key="3">
    <source>
        <dbReference type="ARBA" id="ARBA00022475"/>
    </source>
</evidence>
<dbReference type="Proteomes" id="UP000028480">
    <property type="component" value="Unassembled WGS sequence"/>
</dbReference>
<keyword evidence="4 7" id="KW-0812">Transmembrane</keyword>
<comment type="similarity">
    <text evidence="2 7">Belongs to the concentrative nucleoside transporter (CNT) (TC 2.A.41) family.</text>
</comment>
<dbReference type="InterPro" id="IPR011642">
    <property type="entry name" value="Gate_dom"/>
</dbReference>
<evidence type="ECO:0000256" key="2">
    <source>
        <dbReference type="ARBA" id="ARBA00009033"/>
    </source>
</evidence>
<dbReference type="AlphaFoldDB" id="A0A077QNZ1"/>
<dbReference type="GO" id="GO:0005337">
    <property type="term" value="F:nucleoside transmembrane transporter activity"/>
    <property type="evidence" value="ECO:0007669"/>
    <property type="project" value="InterPro"/>
</dbReference>
<evidence type="ECO:0000313" key="11">
    <source>
        <dbReference type="EMBL" id="CDH35038.1"/>
    </source>
</evidence>
<sequence length="419" mass="44202">MMDILRSLMGIVILLLVGYLFSVNKKRISLRTVSAALLLQVSLGAIMLYVPAGKWLIHNIANGVNAVISYSSAGSSFIFGSLVGPKMNELFDGAGFVFAFQVLPAIIFITSLISILYYIGIMKWVINILGYAFQKAMRISKVEAFAAVTTIFLGQNELPAVLKPFVNKMNRNELFTVICSGMASIAGSMLVGYAGLGVPIEYLLAASLMAIPGGILFARLLSPATEPSQVQFEQISFSETRPASIIEAAAGGAMLGLKIAVGVATVVMAFVALIALLNGVIGGIGELFGLTGLSMQSLLGYLFSPLAYIMGVNWEHTDLAGSLIGQKLAINEFVAYVNFSPYLKDPAVLLDTKTIAVISFALCGFANFGSIAVVVGAFTAVVPERASDIARLGLRALLAATLSNLMSATIAGLFINLAG</sequence>
<evidence type="ECO:0000256" key="1">
    <source>
        <dbReference type="ARBA" id="ARBA00004651"/>
    </source>
</evidence>
<feature type="transmembrane region" description="Helical" evidence="7">
    <location>
        <begin position="90"/>
        <end position="109"/>
    </location>
</feature>
<feature type="transmembrane region" description="Helical" evidence="7">
    <location>
        <begin position="394"/>
        <end position="415"/>
    </location>
</feature>
<feature type="transmembrane region" description="Helical" evidence="7">
    <location>
        <begin position="35"/>
        <end position="57"/>
    </location>
</feature>
<dbReference type="InterPro" id="IPR018270">
    <property type="entry name" value="C_nuclsd_transpt_met_bac"/>
</dbReference>
<dbReference type="InterPro" id="IPR002668">
    <property type="entry name" value="CNT_N_dom"/>
</dbReference>
<dbReference type="Pfam" id="PF01773">
    <property type="entry name" value="Nucleos_tra2_N"/>
    <property type="match status" value="1"/>
</dbReference>
<evidence type="ECO:0000256" key="7">
    <source>
        <dbReference type="RuleBase" id="RU362018"/>
    </source>
</evidence>
<keyword evidence="7" id="KW-0813">Transport</keyword>